<evidence type="ECO:0000256" key="4">
    <source>
        <dbReference type="SAM" id="MobiDB-lite"/>
    </source>
</evidence>
<dbReference type="PANTHER" id="PTHR44579:SF2">
    <property type="entry name" value="OS01G0730500 PROTEIN"/>
    <property type="match status" value="1"/>
</dbReference>
<keyword evidence="8" id="KW-1185">Reference proteome</keyword>
<feature type="domain" description="4Fe-4S ferredoxin-type" evidence="6">
    <location>
        <begin position="178"/>
        <end position="207"/>
    </location>
</feature>
<evidence type="ECO:0000256" key="2">
    <source>
        <dbReference type="ARBA" id="ARBA00023004"/>
    </source>
</evidence>
<organism evidence="7 8">
    <name type="scientific">Aureococcus anophagefferens</name>
    <name type="common">Harmful bloom alga</name>
    <dbReference type="NCBI Taxonomy" id="44056"/>
    <lineage>
        <taxon>Eukaryota</taxon>
        <taxon>Sar</taxon>
        <taxon>Stramenopiles</taxon>
        <taxon>Ochrophyta</taxon>
        <taxon>Pelagophyceae</taxon>
        <taxon>Pelagomonadales</taxon>
        <taxon>Pelagomonadaceae</taxon>
        <taxon>Aureococcus</taxon>
    </lineage>
</organism>
<comment type="caution">
    <text evidence="7">The sequence shown here is derived from an EMBL/GenBank/DDBJ whole genome shotgun (WGS) entry which is preliminary data.</text>
</comment>
<reference evidence="7 8" key="1">
    <citation type="submission" date="2024-03" db="EMBL/GenBank/DDBJ databases">
        <title>Aureococcus anophagefferens CCMP1851 and Kratosvirus quantuckense: Draft genome of a second virus-susceptible host strain in the model system.</title>
        <authorList>
            <person name="Chase E."/>
            <person name="Truchon A.R."/>
            <person name="Schepens W."/>
            <person name="Wilhelm S.W."/>
        </authorList>
    </citation>
    <scope>NUCLEOTIDE SEQUENCE [LARGE SCALE GENOMIC DNA]</scope>
    <source>
        <strain evidence="7 8">CCMP1851</strain>
    </source>
</reference>
<dbReference type="Proteomes" id="UP001363151">
    <property type="component" value="Unassembled WGS sequence"/>
</dbReference>
<feature type="region of interest" description="Disordered" evidence="4">
    <location>
        <begin position="27"/>
        <end position="65"/>
    </location>
</feature>
<feature type="compositionally biased region" description="Basic and acidic residues" evidence="4">
    <location>
        <begin position="350"/>
        <end position="372"/>
    </location>
</feature>
<name>A0ABR1G205_AURAN</name>
<evidence type="ECO:0000313" key="8">
    <source>
        <dbReference type="Proteomes" id="UP001363151"/>
    </source>
</evidence>
<evidence type="ECO:0000259" key="6">
    <source>
        <dbReference type="PROSITE" id="PS51379"/>
    </source>
</evidence>
<keyword evidence="2" id="KW-0408">Iron</keyword>
<evidence type="ECO:0000313" key="7">
    <source>
        <dbReference type="EMBL" id="KAK7242491.1"/>
    </source>
</evidence>
<feature type="signal peptide" evidence="5">
    <location>
        <begin position="1"/>
        <end position="18"/>
    </location>
</feature>
<dbReference type="InterPro" id="IPR001080">
    <property type="entry name" value="3Fe4S_ferredoxin"/>
</dbReference>
<protein>
    <submittedName>
        <fullName evidence="7">Metalloexopeptidase</fullName>
    </submittedName>
</protein>
<feature type="region of interest" description="Disordered" evidence="4">
    <location>
        <begin position="336"/>
        <end position="372"/>
    </location>
</feature>
<keyword evidence="1" id="KW-0479">Metal-binding</keyword>
<dbReference type="PANTHER" id="PTHR44579">
    <property type="entry name" value="OS01G0730500 PROTEIN"/>
    <property type="match status" value="1"/>
</dbReference>
<dbReference type="Gene3D" id="3.30.70.20">
    <property type="match status" value="1"/>
</dbReference>
<feature type="chain" id="PRO_5046539173" evidence="5">
    <location>
        <begin position="19"/>
        <end position="372"/>
    </location>
</feature>
<evidence type="ECO:0000256" key="1">
    <source>
        <dbReference type="ARBA" id="ARBA00022723"/>
    </source>
</evidence>
<feature type="compositionally biased region" description="Basic residues" evidence="4">
    <location>
        <begin position="338"/>
        <end position="349"/>
    </location>
</feature>
<evidence type="ECO:0000256" key="5">
    <source>
        <dbReference type="SAM" id="SignalP"/>
    </source>
</evidence>
<gene>
    <name evidence="7" type="ORF">SO694_00017153</name>
</gene>
<dbReference type="EMBL" id="JBBJCI010000142">
    <property type="protein sequence ID" value="KAK7242491.1"/>
    <property type="molecule type" value="Genomic_DNA"/>
</dbReference>
<dbReference type="InterPro" id="IPR017896">
    <property type="entry name" value="4Fe4S_Fe-S-bd"/>
</dbReference>
<keyword evidence="3" id="KW-0411">Iron-sulfur</keyword>
<dbReference type="PROSITE" id="PS51379">
    <property type="entry name" value="4FE4S_FER_2"/>
    <property type="match status" value="1"/>
</dbReference>
<dbReference type="SUPFAM" id="SSF54862">
    <property type="entry name" value="4Fe-4S ferredoxins"/>
    <property type="match status" value="1"/>
</dbReference>
<sequence>MGLVLLLRLGLLAPASHAWTRIASPRAPAPRTALRSEPGDGDAWGDGDSWDGDGDSWDGGGFDEAPSWEDDAVSKFLKNVEAFDASETEDDGGDAYANDALDVLASDAYAADDDAAADDDDGAEASSSSDEALDLLAAEEQDMMADAGVVVDERLGEVASHELIEVDEDGDPIVSADRMVFVDEATCIGCTMCASIAPLTFLMEDDFGRARTFNQEGDDDETVAEAISTCPVDCIHYVPWDELVSLERERDAEHYSYNFKGRLVGNEGLLSTAGAGANLLDISTNNMMRCSNCPSNKCPECPMYSVSEGKRTKRCGNCPTNGCLNCPIATQYPEFQKKRARRDRKRRERRKAEQEEIREQLGVDAPGREVDL</sequence>
<dbReference type="PRINTS" id="PR00352">
    <property type="entry name" value="3FE4SFRDOXIN"/>
</dbReference>
<dbReference type="Pfam" id="PF13370">
    <property type="entry name" value="Fer4_13"/>
    <property type="match status" value="1"/>
</dbReference>
<keyword evidence="5" id="KW-0732">Signal</keyword>
<proteinExistence type="predicted"/>
<evidence type="ECO:0000256" key="3">
    <source>
        <dbReference type="ARBA" id="ARBA00023014"/>
    </source>
</evidence>
<feature type="compositionally biased region" description="Acidic residues" evidence="4">
    <location>
        <begin position="39"/>
        <end position="56"/>
    </location>
</feature>
<accession>A0ABR1G205</accession>